<keyword evidence="2" id="KW-0430">Lectin</keyword>
<reference evidence="2 3" key="1">
    <citation type="journal article" date="2015" name="Proc. Natl. Acad. Sci. U.S.A.">
        <title>The resurrection genome of Boea hygrometrica: A blueprint for survival of dehydration.</title>
        <authorList>
            <person name="Xiao L."/>
            <person name="Yang G."/>
            <person name="Zhang L."/>
            <person name="Yang X."/>
            <person name="Zhao S."/>
            <person name="Ji Z."/>
            <person name="Zhou Q."/>
            <person name="Hu M."/>
            <person name="Wang Y."/>
            <person name="Chen M."/>
            <person name="Xu Y."/>
            <person name="Jin H."/>
            <person name="Xiao X."/>
            <person name="Hu G."/>
            <person name="Bao F."/>
            <person name="Hu Y."/>
            <person name="Wan P."/>
            <person name="Li L."/>
            <person name="Deng X."/>
            <person name="Kuang T."/>
            <person name="Xiang C."/>
            <person name="Zhu J.K."/>
            <person name="Oliver M.J."/>
            <person name="He Y."/>
        </authorList>
    </citation>
    <scope>NUCLEOTIDE SEQUENCE [LARGE SCALE GENOMIC DNA]</scope>
    <source>
        <strain evidence="3">cv. XS01</strain>
    </source>
</reference>
<evidence type="ECO:0000256" key="1">
    <source>
        <dbReference type="SAM" id="MobiDB-lite"/>
    </source>
</evidence>
<gene>
    <name evidence="2" type="ORF">F511_16594</name>
</gene>
<keyword evidence="3" id="KW-1185">Reference proteome</keyword>
<keyword evidence="2" id="KW-0418">Kinase</keyword>
<name>A0A2Z7BCR7_9LAMI</name>
<dbReference type="EMBL" id="KV006964">
    <property type="protein sequence ID" value="KZV32020.1"/>
    <property type="molecule type" value="Genomic_DNA"/>
</dbReference>
<protein>
    <submittedName>
        <fullName evidence="2">G-type lectin S-receptor-like serine/threonine-protein kinase-like</fullName>
    </submittedName>
</protein>
<feature type="compositionally biased region" description="Basic and acidic residues" evidence="1">
    <location>
        <begin position="494"/>
        <end position="503"/>
    </location>
</feature>
<dbReference type="GO" id="GO:0016301">
    <property type="term" value="F:kinase activity"/>
    <property type="evidence" value="ECO:0007669"/>
    <property type="project" value="UniProtKB-KW"/>
</dbReference>
<dbReference type="AlphaFoldDB" id="A0A2Z7BCR7"/>
<evidence type="ECO:0000313" key="2">
    <source>
        <dbReference type="EMBL" id="KZV32020.1"/>
    </source>
</evidence>
<dbReference type="GO" id="GO:0030246">
    <property type="term" value="F:carbohydrate binding"/>
    <property type="evidence" value="ECO:0007669"/>
    <property type="project" value="UniProtKB-KW"/>
</dbReference>
<organism evidence="2 3">
    <name type="scientific">Dorcoceras hygrometricum</name>
    <dbReference type="NCBI Taxonomy" id="472368"/>
    <lineage>
        <taxon>Eukaryota</taxon>
        <taxon>Viridiplantae</taxon>
        <taxon>Streptophyta</taxon>
        <taxon>Embryophyta</taxon>
        <taxon>Tracheophyta</taxon>
        <taxon>Spermatophyta</taxon>
        <taxon>Magnoliopsida</taxon>
        <taxon>eudicotyledons</taxon>
        <taxon>Gunneridae</taxon>
        <taxon>Pentapetalae</taxon>
        <taxon>asterids</taxon>
        <taxon>lamiids</taxon>
        <taxon>Lamiales</taxon>
        <taxon>Gesneriaceae</taxon>
        <taxon>Didymocarpoideae</taxon>
        <taxon>Trichosporeae</taxon>
        <taxon>Loxocarpinae</taxon>
        <taxon>Dorcoceras</taxon>
    </lineage>
</organism>
<proteinExistence type="predicted"/>
<feature type="region of interest" description="Disordered" evidence="1">
    <location>
        <begin position="454"/>
        <end position="503"/>
    </location>
</feature>
<accession>A0A2Z7BCR7</accession>
<evidence type="ECO:0000313" key="3">
    <source>
        <dbReference type="Proteomes" id="UP000250235"/>
    </source>
</evidence>
<dbReference type="Proteomes" id="UP000250235">
    <property type="component" value="Unassembled WGS sequence"/>
</dbReference>
<sequence length="503" mass="56042">MHVRVDASLSRIHRSQTCVDILCYCDSRPSPPLQTPPPPPIVRRRPLLPEICFRPTRRGESVRAEFVEQLSCFIRSESAAQGNPHGFSDMVNLRIFIFQEFFSYDLLSEMASAFITNALQVNFDSVLGISDNDEMVNMFKALESTGPHEPGMAEVAIVKKFVSKKRSVSTAVKDTTEVQVETAAPAVKKKRTTTGKASKKRDLGLVSVAQEAVPIHMIEPISSVPAERPPAPKRNVLKRKFRMPAGFDDEIVEKEPAMETGTGEIDVEGQVEKRSDETERVIRVTADEFDAPDFHVFTNEAERQVETGRDTEDEMETAMKEESELLSKVLEKSVSPTSDDESLSLEEHLAQIPDGMMLPSLTAVEPTKIKFCRGIEIRGVEADDWYKANLPKITATNKGKKPLEEPDTVKGHPACEQFQFICGDIDFLILLREKVITEITSFFHSFSLRNIKGGNDKKGEVGSSHGRGQPPPGDGGSSCSRSEPSRKRGSSGSKQREWRYWIS</sequence>
<keyword evidence="2" id="KW-0675">Receptor</keyword>
<keyword evidence="2" id="KW-0808">Transferase</keyword>